<evidence type="ECO:0000256" key="1">
    <source>
        <dbReference type="SAM" id="SignalP"/>
    </source>
</evidence>
<dbReference type="KEGG" id="rom:EI983_11990"/>
<evidence type="ECO:0000259" key="2">
    <source>
        <dbReference type="Pfam" id="PF10077"/>
    </source>
</evidence>
<dbReference type="AlphaFoldDB" id="A0A6I6IRZ8"/>
<sequence>MMRLFLLAATVAGLTATAPARAADPVVDFATSDAEMQAAVARATDSLDLFLRHALDAQSRSVPDAGVKVIVPIDDTLAEVIWVAPFARTGQSFFGYLQNEPEHMEGYQVGDSIRFGQDQIADWYLSRDGKVFGNFTTRVMLPHLSEEDRAWLSEMLSDQPIPSDW</sequence>
<accession>A0A6I6IRZ8</accession>
<keyword evidence="1" id="KW-0732">Signal</keyword>
<protein>
    <submittedName>
        <fullName evidence="3">DUF2314 domain-containing protein</fullName>
    </submittedName>
</protein>
<name>A0A6I6IRZ8_9RHOB</name>
<dbReference type="Proteomes" id="UP000428330">
    <property type="component" value="Chromosome"/>
</dbReference>
<dbReference type="RefSeq" id="WP_157707633.1">
    <property type="nucleotide sequence ID" value="NZ_CP034348.1"/>
</dbReference>
<gene>
    <name evidence="3" type="ORF">EI983_11990</name>
</gene>
<dbReference type="Pfam" id="PF10077">
    <property type="entry name" value="DUF2314"/>
    <property type="match status" value="1"/>
</dbReference>
<feature type="signal peptide" evidence="1">
    <location>
        <begin position="1"/>
        <end position="22"/>
    </location>
</feature>
<proteinExistence type="predicted"/>
<dbReference type="InterPro" id="IPR018756">
    <property type="entry name" value="DUF2314"/>
</dbReference>
<feature type="chain" id="PRO_5026359549" evidence="1">
    <location>
        <begin position="23"/>
        <end position="165"/>
    </location>
</feature>
<reference evidence="4" key="1">
    <citation type="submission" date="2018-12" db="EMBL/GenBank/DDBJ databases">
        <title>Complete genome sequence of Roseovarius sp. MME-070.</title>
        <authorList>
            <person name="Nam Y.-D."/>
            <person name="Kang J."/>
            <person name="Chung W.-H."/>
            <person name="Park Y.S."/>
        </authorList>
    </citation>
    <scope>NUCLEOTIDE SEQUENCE [LARGE SCALE GENOMIC DNA]</scope>
    <source>
        <strain evidence="4">MME-070</strain>
    </source>
</reference>
<dbReference type="OrthoDB" id="121776at2"/>
<feature type="domain" description="DUF2314" evidence="2">
    <location>
        <begin position="33"/>
        <end position="150"/>
    </location>
</feature>
<keyword evidence="4" id="KW-1185">Reference proteome</keyword>
<organism evidence="3 4">
    <name type="scientific">Roseovarius faecimaris</name>
    <dbReference type="NCBI Taxonomy" id="2494550"/>
    <lineage>
        <taxon>Bacteria</taxon>
        <taxon>Pseudomonadati</taxon>
        <taxon>Pseudomonadota</taxon>
        <taxon>Alphaproteobacteria</taxon>
        <taxon>Rhodobacterales</taxon>
        <taxon>Roseobacteraceae</taxon>
        <taxon>Roseovarius</taxon>
    </lineage>
</organism>
<evidence type="ECO:0000313" key="3">
    <source>
        <dbReference type="EMBL" id="QGX98952.1"/>
    </source>
</evidence>
<evidence type="ECO:0000313" key="4">
    <source>
        <dbReference type="Proteomes" id="UP000428330"/>
    </source>
</evidence>
<dbReference type="EMBL" id="CP034348">
    <property type="protein sequence ID" value="QGX98952.1"/>
    <property type="molecule type" value="Genomic_DNA"/>
</dbReference>